<dbReference type="PANTHER" id="PTHR21386:SF0">
    <property type="entry name" value="PROTEIN INSCUTEABLE HOMOLOG"/>
    <property type="match status" value="1"/>
</dbReference>
<dbReference type="SUPFAM" id="SSF48371">
    <property type="entry name" value="ARM repeat"/>
    <property type="match status" value="1"/>
</dbReference>
<feature type="compositionally biased region" description="Polar residues" evidence="1">
    <location>
        <begin position="216"/>
        <end position="226"/>
    </location>
</feature>
<dbReference type="FunCoup" id="A0A6J2X954">
    <property type="interactions" value="65"/>
</dbReference>
<feature type="compositionally biased region" description="Low complexity" evidence="1">
    <location>
        <begin position="98"/>
        <end position="108"/>
    </location>
</feature>
<feature type="compositionally biased region" description="Basic and acidic residues" evidence="1">
    <location>
        <begin position="60"/>
        <end position="72"/>
    </location>
</feature>
<dbReference type="GO" id="GO:0008356">
    <property type="term" value="P:asymmetric cell division"/>
    <property type="evidence" value="ECO:0007669"/>
    <property type="project" value="InterPro"/>
</dbReference>
<dbReference type="SMART" id="SM00185">
    <property type="entry name" value="ARM"/>
    <property type="match status" value="3"/>
</dbReference>
<evidence type="ECO:0000256" key="1">
    <source>
        <dbReference type="SAM" id="MobiDB-lite"/>
    </source>
</evidence>
<evidence type="ECO:0000313" key="3">
    <source>
        <dbReference type="Proteomes" id="UP000504635"/>
    </source>
</evidence>
<feature type="region of interest" description="Disordered" evidence="1">
    <location>
        <begin position="26"/>
        <end position="109"/>
    </location>
</feature>
<dbReference type="GO" id="GO:0008093">
    <property type="term" value="F:cytoskeletal anchor activity"/>
    <property type="evidence" value="ECO:0007669"/>
    <property type="project" value="TreeGrafter"/>
</dbReference>
<dbReference type="GO" id="GO:0045176">
    <property type="term" value="P:apical protein localization"/>
    <property type="evidence" value="ECO:0007669"/>
    <property type="project" value="TreeGrafter"/>
</dbReference>
<feature type="domain" description="Protein inscuteable homologue C-terminal" evidence="2">
    <location>
        <begin position="428"/>
        <end position="810"/>
    </location>
</feature>
<feature type="compositionally biased region" description="Polar residues" evidence="1">
    <location>
        <begin position="254"/>
        <end position="265"/>
    </location>
</feature>
<proteinExistence type="predicted"/>
<evidence type="ECO:0000313" key="4">
    <source>
        <dbReference type="RefSeq" id="XP_030747716.1"/>
    </source>
</evidence>
<dbReference type="InterPro" id="IPR000225">
    <property type="entry name" value="Armadillo"/>
</dbReference>
<sequence length="810" mass="90633">MEALEMSFKRSPSKVWWGSESLEFREVSASPGSQDSGFSDTETSPRNSERNRAKNSSKHNLKEVIEEGKEENNNDLTPKSSGNQEITKNIFKDRDNTNSKTNLNLSSNYQEKLTPVKRCIDERLTKSEGKSSPHFLKKFSVVNGGATDPMRKQRYGKYSPKVSRNLFASSKNTQECPDNYSNQYSKLTQSSKPRSREETNEDEKEDSRASDRSLACDTSSEISGTKSLPIIRNGPGSIRRSRKSNKTAPACLDSSLSTEESEAVTSFNTSECDSELEELFGRLEGPGHTSTPKGDIRGSLDSMRRRGQKARLQQRLKLRYQDNERVPPVHTDGVTVDNEAVLRWLQEARYSIEQECTTMLQCKSIAAELGEKVSHLAACATTILRGLLSEARCIEQDYRNLKTDTQPLISSIQNLARNILDFYKSHTGLVNSKTLQIYEKINKSSLEEALANLELFYVEWESTRTQILIKEIKKLVEKLEDPTSDTDLRASLTGVTSVSLRNTDLIEHFVKADIIPILLILCEKCDGSSMRTLILRALSTMCCNSTAVRLFEKFSGVQIIADTLEEDSRPEPERSEAVALLAQVTAPWLEDNHSVQGLQDYSKKLVQSLTKFAADTKCCQNLLLCAAALANLSSMDAKCIKFLVQFRTAPVLLSAVKNRGPMVSVYLLEQVATLLANMAAVEDVRRQLIDADAVIALLHFLKQPRINQNEDVERRLQQKGVIALSRLCGDKKGSNQVVENDGLRLLVQLCREKQERFNSDAVLVAALATLRKIAEACGTEMLNEQDCQELVEPKLLDSFLAYSAQNESYV</sequence>
<keyword evidence="3" id="KW-1185">Reference proteome</keyword>
<dbReference type="CTD" id="387755"/>
<dbReference type="InterPro" id="IPR011989">
    <property type="entry name" value="ARM-like"/>
</dbReference>
<dbReference type="InParanoid" id="A0A6J2X954"/>
<dbReference type="PANTHER" id="PTHR21386">
    <property type="entry name" value="INSCUTEABLE"/>
    <property type="match status" value="1"/>
</dbReference>
<feature type="compositionally biased region" description="Polar residues" evidence="1">
    <location>
        <begin position="74"/>
        <end position="87"/>
    </location>
</feature>
<dbReference type="GO" id="GO:0045179">
    <property type="term" value="C:apical cortex"/>
    <property type="evidence" value="ECO:0007669"/>
    <property type="project" value="TreeGrafter"/>
</dbReference>
<dbReference type="InterPro" id="IPR038205">
    <property type="entry name" value="INSC_LBD_sf"/>
</dbReference>
<accession>A0A6J2X954</accession>
<organism evidence="3 4">
    <name type="scientific">Sitophilus oryzae</name>
    <name type="common">Rice weevil</name>
    <name type="synonym">Curculio oryzae</name>
    <dbReference type="NCBI Taxonomy" id="7048"/>
    <lineage>
        <taxon>Eukaryota</taxon>
        <taxon>Metazoa</taxon>
        <taxon>Ecdysozoa</taxon>
        <taxon>Arthropoda</taxon>
        <taxon>Hexapoda</taxon>
        <taxon>Insecta</taxon>
        <taxon>Pterygota</taxon>
        <taxon>Neoptera</taxon>
        <taxon>Endopterygota</taxon>
        <taxon>Coleoptera</taxon>
        <taxon>Polyphaga</taxon>
        <taxon>Cucujiformia</taxon>
        <taxon>Curculionidae</taxon>
        <taxon>Dryophthorinae</taxon>
        <taxon>Sitophilus</taxon>
    </lineage>
</organism>
<feature type="compositionally biased region" description="Polar residues" evidence="1">
    <location>
        <begin position="168"/>
        <end position="192"/>
    </location>
</feature>
<dbReference type="Gene3D" id="6.20.200.10">
    <property type="entry name" value="Inscuteable LGN-binding domain"/>
    <property type="match status" value="1"/>
</dbReference>
<dbReference type="CDD" id="cd21966">
    <property type="entry name" value="INSC_LBD"/>
    <property type="match status" value="1"/>
</dbReference>
<dbReference type="KEGG" id="soy:115876171"/>
<reference evidence="4" key="1">
    <citation type="submission" date="2025-08" db="UniProtKB">
        <authorList>
            <consortium name="RefSeq"/>
        </authorList>
    </citation>
    <scope>IDENTIFICATION</scope>
    <source>
        <tissue evidence="4">Gonads</tissue>
    </source>
</reference>
<gene>
    <name evidence="4" type="primary">LOC115876171</name>
</gene>
<dbReference type="RefSeq" id="XP_030747716.1">
    <property type="nucleotide sequence ID" value="XM_030891856.1"/>
</dbReference>
<feature type="compositionally biased region" description="Polar residues" evidence="1">
    <location>
        <begin position="30"/>
        <end position="46"/>
    </location>
</feature>
<dbReference type="GeneID" id="115876171"/>
<dbReference type="GO" id="GO:0000132">
    <property type="term" value="P:establishment of mitotic spindle orientation"/>
    <property type="evidence" value="ECO:0007669"/>
    <property type="project" value="TreeGrafter"/>
</dbReference>
<dbReference type="Proteomes" id="UP000504635">
    <property type="component" value="Unplaced"/>
</dbReference>
<name>A0A6J2X954_SITOR</name>
<dbReference type="InterPro" id="IPR039921">
    <property type="entry name" value="Inscuteable"/>
</dbReference>
<dbReference type="AlphaFoldDB" id="A0A6J2X954"/>
<dbReference type="Pfam" id="PF19427">
    <property type="entry name" value="Insc_C"/>
    <property type="match status" value="1"/>
</dbReference>
<dbReference type="InterPro" id="IPR045789">
    <property type="entry name" value="Insc_C"/>
</dbReference>
<dbReference type="GO" id="GO:0009786">
    <property type="term" value="P:regulation of asymmetric cell division"/>
    <property type="evidence" value="ECO:0007669"/>
    <property type="project" value="TreeGrafter"/>
</dbReference>
<protein>
    <submittedName>
        <fullName evidence="4">Protein inscuteable homolog isoform X1</fullName>
    </submittedName>
</protein>
<evidence type="ECO:0000259" key="2">
    <source>
        <dbReference type="Pfam" id="PF19427"/>
    </source>
</evidence>
<dbReference type="InterPro" id="IPR016024">
    <property type="entry name" value="ARM-type_fold"/>
</dbReference>
<feature type="region of interest" description="Disordered" evidence="1">
    <location>
        <begin position="168"/>
        <end position="265"/>
    </location>
</feature>
<dbReference type="Gene3D" id="1.25.10.10">
    <property type="entry name" value="Leucine-rich Repeat Variant"/>
    <property type="match status" value="2"/>
</dbReference>
<dbReference type="OrthoDB" id="5796379at2759"/>